<evidence type="ECO:0000313" key="3">
    <source>
        <dbReference type="Proteomes" id="UP000019024"/>
    </source>
</evidence>
<dbReference type="eggNOG" id="ENOG502N5JH">
    <property type="taxonomic scope" value="Archaea"/>
</dbReference>
<evidence type="ECO:0000256" key="1">
    <source>
        <dbReference type="SAM" id="MobiDB-lite"/>
    </source>
</evidence>
<proteinExistence type="predicted"/>
<dbReference type="Proteomes" id="UP000019024">
    <property type="component" value="Chromosome"/>
</dbReference>
<evidence type="ECO:0000313" key="2">
    <source>
        <dbReference type="EMBL" id="AHG00758.1"/>
    </source>
</evidence>
<feature type="region of interest" description="Disordered" evidence="1">
    <location>
        <begin position="186"/>
        <end position="205"/>
    </location>
</feature>
<gene>
    <name evidence="2" type="ORF">HALLA_06080</name>
</gene>
<dbReference type="EMBL" id="CP007055">
    <property type="protein sequence ID" value="AHG00758.1"/>
    <property type="molecule type" value="Genomic_DNA"/>
</dbReference>
<evidence type="ECO:0008006" key="4">
    <source>
        <dbReference type="Google" id="ProtNLM"/>
    </source>
</evidence>
<accession>W0JUN7</accession>
<reference evidence="2 3" key="1">
    <citation type="submission" date="2014-01" db="EMBL/GenBank/DDBJ databases">
        <authorList>
            <consortium name="DOE Joint Genome Institute"/>
            <person name="Anderson I."/>
            <person name="Huntemann M."/>
            <person name="Han J."/>
            <person name="Chen A."/>
            <person name="Kyrpides N."/>
            <person name="Mavromatis K."/>
            <person name="Markowitz V."/>
            <person name="Palaniappan K."/>
            <person name="Ivanova N."/>
            <person name="Schaumberg A."/>
            <person name="Pati A."/>
            <person name="Liolios K."/>
            <person name="Nordberg H.P."/>
            <person name="Cantor M.N."/>
            <person name="Hua S.X."/>
            <person name="Woyke T."/>
        </authorList>
    </citation>
    <scope>NUCLEOTIDE SEQUENCE [LARGE SCALE GENOMIC DNA]</scope>
    <source>
        <strain evidence="2 3">XH-48</strain>
    </source>
</reference>
<sequence>MEYGCDTGQIRSGSVEGQVGDCNTELSLEIVDEDETIEEVAFETNNGRWSVGFGEGPGQVRAIPSSGDKRVRIRGPDGGILASEQLTVSHYLDSPALTVWRPEFEPETVSVGEDVTVVFSIATFGAETSFTAALLVDGEPVETRDGTVDSGADCQSASGPEYEFSYTFEEPGEYELAGRITVDASAKGGDTKSIGTVTVSSDSSS</sequence>
<dbReference type="InterPro" id="IPR013783">
    <property type="entry name" value="Ig-like_fold"/>
</dbReference>
<dbReference type="HOGENOM" id="CLU_095958_0_0_2"/>
<feature type="compositionally biased region" description="Polar residues" evidence="1">
    <location>
        <begin position="193"/>
        <end position="205"/>
    </location>
</feature>
<protein>
    <recommendedName>
        <fullName evidence="4">PKD domain-containing protein</fullName>
    </recommendedName>
</protein>
<keyword evidence="3" id="KW-1185">Reference proteome</keyword>
<dbReference type="Gene3D" id="2.60.40.10">
    <property type="entry name" value="Immunoglobulins"/>
    <property type="match status" value="1"/>
</dbReference>
<dbReference type="KEGG" id="hlr:HALLA_06080"/>
<dbReference type="AlphaFoldDB" id="W0JUN7"/>
<name>W0JUN7_9EURY</name>
<organism evidence="2 3">
    <name type="scientific">Halostagnicola larsenii XH-48</name>
    <dbReference type="NCBI Taxonomy" id="797299"/>
    <lineage>
        <taxon>Archaea</taxon>
        <taxon>Methanobacteriati</taxon>
        <taxon>Methanobacteriota</taxon>
        <taxon>Stenosarchaea group</taxon>
        <taxon>Halobacteria</taxon>
        <taxon>Halobacteriales</taxon>
        <taxon>Natrialbaceae</taxon>
        <taxon>Halostagnicola</taxon>
    </lineage>
</organism>